<dbReference type="PANTHER" id="PTHR33560">
    <property type="entry name" value="PROTEIN FAM227B"/>
    <property type="match status" value="1"/>
</dbReference>
<dbReference type="Pfam" id="PF14922">
    <property type="entry name" value="FWWh"/>
    <property type="match status" value="1"/>
</dbReference>
<evidence type="ECO:0000313" key="5">
    <source>
        <dbReference type="RefSeq" id="XP_065670984.1"/>
    </source>
</evidence>
<keyword evidence="2" id="KW-0175">Coiled coil</keyword>
<dbReference type="Proteomes" id="UP001652625">
    <property type="component" value="Chromosome 13"/>
</dbReference>
<accession>A0ABM4D9F9</accession>
<reference evidence="5" key="1">
    <citation type="submission" date="2025-08" db="UniProtKB">
        <authorList>
            <consortium name="RefSeq"/>
        </authorList>
    </citation>
    <scope>IDENTIFICATION</scope>
</reference>
<feature type="compositionally biased region" description="Basic and acidic residues" evidence="3">
    <location>
        <begin position="497"/>
        <end position="517"/>
    </location>
</feature>
<name>A0ABM4D9F9_HYDVU</name>
<keyword evidence="4" id="KW-1185">Reference proteome</keyword>
<feature type="region of interest" description="Disordered" evidence="3">
    <location>
        <begin position="486"/>
        <end position="517"/>
    </location>
</feature>
<feature type="compositionally biased region" description="Polar residues" evidence="3">
    <location>
        <begin position="486"/>
        <end position="496"/>
    </location>
</feature>
<comment type="similarity">
    <text evidence="1">Belongs to the FAM227 family.</text>
</comment>
<dbReference type="PANTHER" id="PTHR33560:SF2">
    <property type="entry name" value="PROTEIN FAM227B"/>
    <property type="match status" value="1"/>
</dbReference>
<organism evidence="4 5">
    <name type="scientific">Hydra vulgaris</name>
    <name type="common">Hydra</name>
    <name type="synonym">Hydra attenuata</name>
    <dbReference type="NCBI Taxonomy" id="6087"/>
    <lineage>
        <taxon>Eukaryota</taxon>
        <taxon>Metazoa</taxon>
        <taxon>Cnidaria</taxon>
        <taxon>Hydrozoa</taxon>
        <taxon>Hydroidolina</taxon>
        <taxon>Anthoathecata</taxon>
        <taxon>Aplanulata</taxon>
        <taxon>Hydridae</taxon>
        <taxon>Hydra</taxon>
    </lineage>
</organism>
<gene>
    <name evidence="5" type="primary">LOC136089195</name>
</gene>
<protein>
    <submittedName>
        <fullName evidence="5">Protein FAM227B-like isoform X1</fullName>
    </submittedName>
</protein>
<evidence type="ECO:0000256" key="3">
    <source>
        <dbReference type="SAM" id="MobiDB-lite"/>
    </source>
</evidence>
<dbReference type="RefSeq" id="XP_065670984.1">
    <property type="nucleotide sequence ID" value="XM_065814912.1"/>
</dbReference>
<feature type="coiled-coil region" evidence="2">
    <location>
        <begin position="424"/>
        <end position="451"/>
    </location>
</feature>
<dbReference type="InterPro" id="IPR029417">
    <property type="entry name" value="FAM227"/>
</dbReference>
<evidence type="ECO:0000256" key="2">
    <source>
        <dbReference type="SAM" id="Coils"/>
    </source>
</evidence>
<dbReference type="GeneID" id="136089195"/>
<feature type="region of interest" description="Disordered" evidence="3">
    <location>
        <begin position="102"/>
        <end position="122"/>
    </location>
</feature>
<proteinExistence type="inferred from homology"/>
<evidence type="ECO:0000256" key="1">
    <source>
        <dbReference type="ARBA" id="ARBA00008666"/>
    </source>
</evidence>
<evidence type="ECO:0000313" key="4">
    <source>
        <dbReference type="Proteomes" id="UP001652625"/>
    </source>
</evidence>
<sequence>MLPVDHKIPPPSNLEEWLSKNHIEDWPFMIEKDYCCHVDSFSNEKISDKFKTNLLFQSKTLDSLSFQVESFDKTIQEYSSCFFKTSDEAFYKEQIHINSEMERNRDERIRKSNKRKEKNLKGNGSEYVFPGFSHNDFTALPAGFEVHQIFNFVLKNEKFKISKRIIKYVISDASIAVLNDLFWLIYLELLSQQLQEKFHFFNRISKSFVLLLLSIPFNDKDSFLKLYPDCLCQAIYLMFNVSSTFDYLFADWLIKTVFYWLTGVIPNVVGVIKSWNVESLNLPTYLKEHAYTNKEELTRNNDYSDAKDMKDLFFKHLEKNKVLTSFKRNLPSYKFNVEKEKFIPSCKILKQKQPEVLLSPLVSQYLSSKSLQTKNNVMQAAKANINNPINQSKPNIKYHQACENKERKENHNDKVCISLVSCYFKESRKRYEEYKALTSQLQQKLRRIRIQSTKDKNKLQKFHKDLLLNQNEVKILCDTIMASKSFSRPNTHTNNETSKDDKDEYRTSEDDKDEYRT</sequence>